<accession>A0A4C1XFL8</accession>
<dbReference type="EMBL" id="BGZK01000825">
    <property type="protein sequence ID" value="GBP61890.1"/>
    <property type="molecule type" value="Genomic_DNA"/>
</dbReference>
<evidence type="ECO:0000313" key="2">
    <source>
        <dbReference type="EMBL" id="GBP61890.1"/>
    </source>
</evidence>
<evidence type="ECO:0000313" key="3">
    <source>
        <dbReference type="Proteomes" id="UP000299102"/>
    </source>
</evidence>
<comment type="caution">
    <text evidence="2">The sequence shown here is derived from an EMBL/GenBank/DDBJ whole genome shotgun (WGS) entry which is preliminary data.</text>
</comment>
<dbReference type="AlphaFoldDB" id="A0A4C1XFL8"/>
<sequence length="513" mass="58482">MTRRADWVAVKRMYVSLIHGRCNSGDVLIPSPTAASGLAGCRSARSTSNVQLCLSFDVATSYKLVCRVTLQETALLRSRYALTMRASERHASFHLAWLARLSETDIKVKGTRPFHSDRNKLSCSKRCFHCANVATHESVKADERAARPMACRYKTGDFPVINYARMQIQETLPSKGGHYSKYCKLSGAQWRGGGGCRSAADGYEIIDLSETDGGRYARRAPRRLAPPCALRAGRFARGCPRVRALRAGLRVRRPRGRNESRQPRLFEDGLSLIKSGVVDRYYWRSERHSIILIYFMFVSSMGNAYNLTFVKCTLHRIVRRQSAGPHARTPLQSAPTVHCGTIAGHARMMVVQYRCSSYNYDRKGRLNYPRKPNLSYNRPFLFGTEWYIIFVRLSSRFDPPCVARGRRRRLGAPIYAKIIARERDNKERPGEPLSLMHSRPARPCWPWEDFTLFEQSNRSIDISMLSIDVSKRSGRVGTDRRPIRFHGPRPLIASRSAATRPSHRFPRRNLVQR</sequence>
<reference evidence="2 3" key="1">
    <citation type="journal article" date="2019" name="Commun. Biol.">
        <title>The bagworm genome reveals a unique fibroin gene that provides high tensile strength.</title>
        <authorList>
            <person name="Kono N."/>
            <person name="Nakamura H."/>
            <person name="Ohtoshi R."/>
            <person name="Tomita M."/>
            <person name="Numata K."/>
            <person name="Arakawa K."/>
        </authorList>
    </citation>
    <scope>NUCLEOTIDE SEQUENCE [LARGE SCALE GENOMIC DNA]</scope>
</reference>
<keyword evidence="3" id="KW-1185">Reference proteome</keyword>
<protein>
    <submittedName>
        <fullName evidence="2">Uncharacterized protein</fullName>
    </submittedName>
</protein>
<dbReference type="Proteomes" id="UP000299102">
    <property type="component" value="Unassembled WGS sequence"/>
</dbReference>
<organism evidence="2 3">
    <name type="scientific">Eumeta variegata</name>
    <name type="common">Bagworm moth</name>
    <name type="synonym">Eumeta japonica</name>
    <dbReference type="NCBI Taxonomy" id="151549"/>
    <lineage>
        <taxon>Eukaryota</taxon>
        <taxon>Metazoa</taxon>
        <taxon>Ecdysozoa</taxon>
        <taxon>Arthropoda</taxon>
        <taxon>Hexapoda</taxon>
        <taxon>Insecta</taxon>
        <taxon>Pterygota</taxon>
        <taxon>Neoptera</taxon>
        <taxon>Endopterygota</taxon>
        <taxon>Lepidoptera</taxon>
        <taxon>Glossata</taxon>
        <taxon>Ditrysia</taxon>
        <taxon>Tineoidea</taxon>
        <taxon>Psychidae</taxon>
        <taxon>Oiketicinae</taxon>
        <taxon>Eumeta</taxon>
    </lineage>
</organism>
<feature type="region of interest" description="Disordered" evidence="1">
    <location>
        <begin position="475"/>
        <end position="513"/>
    </location>
</feature>
<name>A0A4C1XFL8_EUMVA</name>
<evidence type="ECO:0000256" key="1">
    <source>
        <dbReference type="SAM" id="MobiDB-lite"/>
    </source>
</evidence>
<gene>
    <name evidence="2" type="ORF">EVAR_97979_1</name>
</gene>
<proteinExistence type="predicted"/>